<evidence type="ECO:0000313" key="5">
    <source>
        <dbReference type="Proteomes" id="UP000233786"/>
    </source>
</evidence>
<dbReference type="PROSITE" id="PS51186">
    <property type="entry name" value="GNAT"/>
    <property type="match status" value="1"/>
</dbReference>
<evidence type="ECO:0000256" key="1">
    <source>
        <dbReference type="ARBA" id="ARBA00022679"/>
    </source>
</evidence>
<dbReference type="Pfam" id="PF00583">
    <property type="entry name" value="Acetyltransf_1"/>
    <property type="match status" value="1"/>
</dbReference>
<sequence length="196" mass="21740">MTRIANANAAARSRRYDAFMNDYASSAIMIRRARIADVRTIKSLVDTYAGEVLLAKELVTLYEDIQEFWVAELTEPGQLGRVVGCGALHVLWEDLAEIRTVAVDPVAKGRGIGHHLVHQLVDLARELGLSRVFVLTFETDFFGRHGFRTVNGAPVSPEVFEEMRRSVDAGVAEFLDLANIKPNTLGNTRMLLDLNG</sequence>
<dbReference type="InterPro" id="IPR045039">
    <property type="entry name" value="NSI-like"/>
</dbReference>
<dbReference type="Gene3D" id="3.40.630.30">
    <property type="match status" value="1"/>
</dbReference>
<dbReference type="Proteomes" id="UP000233786">
    <property type="component" value="Unassembled WGS sequence"/>
</dbReference>
<organism evidence="4 5">
    <name type="scientific">Saccharopolyspora spinosa</name>
    <dbReference type="NCBI Taxonomy" id="60894"/>
    <lineage>
        <taxon>Bacteria</taxon>
        <taxon>Bacillati</taxon>
        <taxon>Actinomycetota</taxon>
        <taxon>Actinomycetes</taxon>
        <taxon>Pseudonocardiales</taxon>
        <taxon>Pseudonocardiaceae</taxon>
        <taxon>Saccharopolyspora</taxon>
    </lineage>
</organism>
<dbReference type="InterPro" id="IPR000182">
    <property type="entry name" value="GNAT_dom"/>
</dbReference>
<proteinExistence type="predicted"/>
<dbReference type="GO" id="GO:0005737">
    <property type="term" value="C:cytoplasm"/>
    <property type="evidence" value="ECO:0007669"/>
    <property type="project" value="TreeGrafter"/>
</dbReference>
<dbReference type="PANTHER" id="PTHR43626:SF4">
    <property type="entry name" value="GCN5-RELATED N-ACETYLTRANSFERASE 2, CHLOROPLASTIC"/>
    <property type="match status" value="1"/>
</dbReference>
<feature type="domain" description="N-acetyltransferase" evidence="3">
    <location>
        <begin position="28"/>
        <end position="168"/>
    </location>
</feature>
<dbReference type="SUPFAM" id="SSF55729">
    <property type="entry name" value="Acyl-CoA N-acyltransferases (Nat)"/>
    <property type="match status" value="1"/>
</dbReference>
<name>A0A2N3Y9C8_SACSN</name>
<keyword evidence="2" id="KW-0012">Acyltransferase</keyword>
<dbReference type="InterPro" id="IPR016181">
    <property type="entry name" value="Acyl_CoA_acyltransferase"/>
</dbReference>
<accession>A0A2N3Y9C8</accession>
<dbReference type="EMBL" id="PJNB01000001">
    <property type="protein sequence ID" value="PKW19453.1"/>
    <property type="molecule type" value="Genomic_DNA"/>
</dbReference>
<dbReference type="NCBIfam" id="NF005921">
    <property type="entry name" value="PRK07922.1"/>
    <property type="match status" value="1"/>
</dbReference>
<evidence type="ECO:0000259" key="3">
    <source>
        <dbReference type="PROSITE" id="PS51186"/>
    </source>
</evidence>
<protein>
    <submittedName>
        <fullName evidence="4">N-acetylglutamate synthase</fullName>
    </submittedName>
</protein>
<gene>
    <name evidence="4" type="ORF">A8926_7620</name>
</gene>
<dbReference type="STRING" id="994479.GCA_000194155_00542"/>
<keyword evidence="1" id="KW-0808">Transferase</keyword>
<reference evidence="4" key="1">
    <citation type="submission" date="2017-12" db="EMBL/GenBank/DDBJ databases">
        <title>Sequencing the genomes of 1000 Actinobacteria strains.</title>
        <authorList>
            <person name="Klenk H.-P."/>
        </authorList>
    </citation>
    <scope>NUCLEOTIDE SEQUENCE [LARGE SCALE GENOMIC DNA]</scope>
    <source>
        <strain evidence="4">DSM 44228</strain>
    </source>
</reference>
<dbReference type="CDD" id="cd04301">
    <property type="entry name" value="NAT_SF"/>
    <property type="match status" value="1"/>
</dbReference>
<dbReference type="PANTHER" id="PTHR43626">
    <property type="entry name" value="ACYL-COA N-ACYLTRANSFERASE"/>
    <property type="match status" value="1"/>
</dbReference>
<dbReference type="AlphaFoldDB" id="A0A2N3Y9C8"/>
<dbReference type="GO" id="GO:0008080">
    <property type="term" value="F:N-acetyltransferase activity"/>
    <property type="evidence" value="ECO:0007669"/>
    <property type="project" value="InterPro"/>
</dbReference>
<comment type="caution">
    <text evidence="4">The sequence shown here is derived from an EMBL/GenBank/DDBJ whole genome shotgun (WGS) entry which is preliminary data.</text>
</comment>
<evidence type="ECO:0000256" key="2">
    <source>
        <dbReference type="ARBA" id="ARBA00023315"/>
    </source>
</evidence>
<evidence type="ECO:0000313" key="4">
    <source>
        <dbReference type="EMBL" id="PKW19453.1"/>
    </source>
</evidence>
<keyword evidence="5" id="KW-1185">Reference proteome</keyword>